<keyword evidence="5 14" id="KW-0436">Ligase</keyword>
<dbReference type="Gene3D" id="3.40.1190.10">
    <property type="entry name" value="Mur-like, catalytic domain"/>
    <property type="match status" value="1"/>
</dbReference>
<dbReference type="GO" id="GO:0071555">
    <property type="term" value="P:cell wall organization"/>
    <property type="evidence" value="ECO:0007669"/>
    <property type="project" value="UniProtKB-KW"/>
</dbReference>
<keyword evidence="4 14" id="KW-0963">Cytoplasm</keyword>
<dbReference type="Pfam" id="PF02875">
    <property type="entry name" value="Mur_ligase_C"/>
    <property type="match status" value="1"/>
</dbReference>
<evidence type="ECO:0000256" key="9">
    <source>
        <dbReference type="ARBA" id="ARBA00022960"/>
    </source>
</evidence>
<evidence type="ECO:0000256" key="7">
    <source>
        <dbReference type="ARBA" id="ARBA00022741"/>
    </source>
</evidence>
<feature type="domain" description="Mur ligase central" evidence="18">
    <location>
        <begin position="120"/>
        <end position="242"/>
    </location>
</feature>
<evidence type="ECO:0000256" key="1">
    <source>
        <dbReference type="ARBA" id="ARBA00004496"/>
    </source>
</evidence>
<protein>
    <recommendedName>
        <fullName evidence="3 14">UDP-N-acetylmuramate--L-alanine ligase</fullName>
        <ecNumber evidence="3 14">6.3.2.8</ecNumber>
    </recommendedName>
    <alternativeName>
        <fullName evidence="14">UDP-N-acetylmuramoyl-L-alanine synthetase</fullName>
    </alternativeName>
</protein>
<proteinExistence type="inferred from homology"/>
<evidence type="ECO:0000256" key="12">
    <source>
        <dbReference type="ARBA" id="ARBA00023316"/>
    </source>
</evidence>
<dbReference type="GO" id="GO:0005524">
    <property type="term" value="F:ATP binding"/>
    <property type="evidence" value="ECO:0007669"/>
    <property type="project" value="UniProtKB-UniRule"/>
</dbReference>
<evidence type="ECO:0000256" key="8">
    <source>
        <dbReference type="ARBA" id="ARBA00022840"/>
    </source>
</evidence>
<comment type="subcellular location">
    <subcellularLocation>
        <location evidence="1 14">Cytoplasm</location>
    </subcellularLocation>
</comment>
<dbReference type="GO" id="GO:0008360">
    <property type="term" value="P:regulation of cell shape"/>
    <property type="evidence" value="ECO:0007669"/>
    <property type="project" value="UniProtKB-KW"/>
</dbReference>
<evidence type="ECO:0000256" key="2">
    <source>
        <dbReference type="ARBA" id="ARBA00004752"/>
    </source>
</evidence>
<dbReference type="SUPFAM" id="SSF51984">
    <property type="entry name" value="MurCD N-terminal domain"/>
    <property type="match status" value="1"/>
</dbReference>
<dbReference type="PANTHER" id="PTHR43445:SF3">
    <property type="entry name" value="UDP-N-ACETYLMURAMATE--L-ALANINE LIGASE"/>
    <property type="match status" value="1"/>
</dbReference>
<dbReference type="InterPro" id="IPR005758">
    <property type="entry name" value="UDP-N-AcMur_Ala_ligase_MurC"/>
</dbReference>
<dbReference type="PANTHER" id="PTHR43445">
    <property type="entry name" value="UDP-N-ACETYLMURAMATE--L-ALANINE LIGASE-RELATED"/>
    <property type="match status" value="1"/>
</dbReference>
<feature type="domain" description="Mur ligase N-terminal catalytic" evidence="16">
    <location>
        <begin position="13"/>
        <end position="115"/>
    </location>
</feature>
<feature type="binding site" evidence="14">
    <location>
        <begin position="122"/>
        <end position="128"/>
    </location>
    <ligand>
        <name>ATP</name>
        <dbReference type="ChEBI" id="CHEBI:30616"/>
    </ligand>
</feature>
<comment type="function">
    <text evidence="14">Cell wall formation.</text>
</comment>
<dbReference type="UniPathway" id="UPA00219"/>
<dbReference type="Pfam" id="PF08245">
    <property type="entry name" value="Mur_ligase_M"/>
    <property type="match status" value="1"/>
</dbReference>
<evidence type="ECO:0000256" key="5">
    <source>
        <dbReference type="ARBA" id="ARBA00022598"/>
    </source>
</evidence>
<dbReference type="Proteomes" id="UP000179769">
    <property type="component" value="Unassembled WGS sequence"/>
</dbReference>
<reference evidence="20" key="1">
    <citation type="submission" date="2016-07" db="EMBL/GenBank/DDBJ databases">
        <title>Frankia sp. NRRL B-16219 Genome sequencing.</title>
        <authorList>
            <person name="Ghodhbane-Gtari F."/>
            <person name="Swanson E."/>
            <person name="Gueddou A."/>
            <person name="Louati M."/>
            <person name="Nouioui I."/>
            <person name="Hezbri K."/>
            <person name="Abebe-Akele F."/>
            <person name="Simpson S."/>
            <person name="Morris K."/>
            <person name="Thomas K."/>
            <person name="Gtari M."/>
            <person name="Tisa L.S."/>
        </authorList>
    </citation>
    <scope>NUCLEOTIDE SEQUENCE [LARGE SCALE GENOMIC DNA]</scope>
    <source>
        <strain evidence="20">NRRL B-16219</strain>
    </source>
</reference>
<comment type="catalytic activity">
    <reaction evidence="13 14">
        <text>UDP-N-acetyl-alpha-D-muramate + L-alanine + ATP = UDP-N-acetyl-alpha-D-muramoyl-L-alanine + ADP + phosphate + H(+)</text>
        <dbReference type="Rhea" id="RHEA:23372"/>
        <dbReference type="ChEBI" id="CHEBI:15378"/>
        <dbReference type="ChEBI" id="CHEBI:30616"/>
        <dbReference type="ChEBI" id="CHEBI:43474"/>
        <dbReference type="ChEBI" id="CHEBI:57972"/>
        <dbReference type="ChEBI" id="CHEBI:70757"/>
        <dbReference type="ChEBI" id="CHEBI:83898"/>
        <dbReference type="ChEBI" id="CHEBI:456216"/>
        <dbReference type="EC" id="6.3.2.8"/>
    </reaction>
</comment>
<comment type="caution">
    <text evidence="19">The sequence shown here is derived from an EMBL/GenBank/DDBJ whole genome shotgun (WGS) entry which is preliminary data.</text>
</comment>
<dbReference type="RefSeq" id="WP_071063805.1">
    <property type="nucleotide sequence ID" value="NZ_MAXA01000213.1"/>
</dbReference>
<evidence type="ECO:0000256" key="15">
    <source>
        <dbReference type="SAM" id="MobiDB-lite"/>
    </source>
</evidence>
<dbReference type="OrthoDB" id="9804126at2"/>
<dbReference type="InterPro" id="IPR004101">
    <property type="entry name" value="Mur_ligase_C"/>
</dbReference>
<dbReference type="SUPFAM" id="SSF53623">
    <property type="entry name" value="MurD-like peptide ligases, catalytic domain"/>
    <property type="match status" value="1"/>
</dbReference>
<dbReference type="GO" id="GO:0005737">
    <property type="term" value="C:cytoplasm"/>
    <property type="evidence" value="ECO:0007669"/>
    <property type="project" value="UniProtKB-SubCell"/>
</dbReference>
<evidence type="ECO:0000256" key="6">
    <source>
        <dbReference type="ARBA" id="ARBA00022618"/>
    </source>
</evidence>
<evidence type="ECO:0000256" key="10">
    <source>
        <dbReference type="ARBA" id="ARBA00022984"/>
    </source>
</evidence>
<dbReference type="GO" id="GO:0008763">
    <property type="term" value="F:UDP-N-acetylmuramate-L-alanine ligase activity"/>
    <property type="evidence" value="ECO:0007669"/>
    <property type="project" value="UniProtKB-UniRule"/>
</dbReference>
<dbReference type="InterPro" id="IPR036565">
    <property type="entry name" value="Mur-like_cat_sf"/>
</dbReference>
<feature type="region of interest" description="Disordered" evidence="15">
    <location>
        <begin position="245"/>
        <end position="271"/>
    </location>
</feature>
<sequence>MTARDLPEGWRRVHLVGIGGIAMSGLARLLVARGATVTGSDAVESRRLASLRALGIPITVGNGPDSFDASRLDGVELVVVAPAVPTDDPELAEARRRELRVLTRSAALAGLMAGHRGVAVAGSHGKTTVAMMLTAALQACGEDPTFAVGGDPGEAGSHTHAGSSELMVVEADEDVGAFWQLQPYGAVLTGVAAEHLDHYRTMPALAASFATFLRRVDPGGFLVACVDDTAGWALATAAADHADRWRRAGGPDGRPADAAAHSTTGGQGTAGAGRPWLTGYGFGPSADVRLVAEEISIAGTSAEVVVHGVRLGRLSLRVPGRHHLLDAAAALAAGIALGAPPAGLLAGLAEFAGVRRRFQPLGSAGGVRVVDDYANHPDRVAAAVEAARAAAGGGRVVVAFQPHLYSRTALLADRFGAALGSADAVVVMDVYGAGEQPEPGAGGARVAAATRAGAARVVYEPSWSAVPGVLMDLARPGDLVMTLGAGDVTQVGPELLRLLAERSALPG</sequence>
<evidence type="ECO:0000313" key="19">
    <source>
        <dbReference type="EMBL" id="OHV28353.1"/>
    </source>
</evidence>
<gene>
    <name evidence="14" type="primary">murC</name>
    <name evidence="19" type="ORF">BBK14_04230</name>
</gene>
<evidence type="ECO:0000256" key="13">
    <source>
        <dbReference type="ARBA" id="ARBA00047833"/>
    </source>
</evidence>
<dbReference type="EC" id="6.3.2.8" evidence="3 14"/>
<evidence type="ECO:0000256" key="3">
    <source>
        <dbReference type="ARBA" id="ARBA00012211"/>
    </source>
</evidence>
<dbReference type="Gene3D" id="3.90.190.20">
    <property type="entry name" value="Mur ligase, C-terminal domain"/>
    <property type="match status" value="1"/>
</dbReference>
<keyword evidence="6 14" id="KW-0132">Cell division</keyword>
<name>A0A1S1Q0B8_9ACTN</name>
<evidence type="ECO:0000256" key="4">
    <source>
        <dbReference type="ARBA" id="ARBA00022490"/>
    </source>
</evidence>
<dbReference type="SUPFAM" id="SSF53244">
    <property type="entry name" value="MurD-like peptide ligases, peptide-binding domain"/>
    <property type="match status" value="1"/>
</dbReference>
<comment type="pathway">
    <text evidence="2 14">Cell wall biogenesis; peptidoglycan biosynthesis.</text>
</comment>
<feature type="domain" description="Mur ligase C-terminal" evidence="17">
    <location>
        <begin position="356"/>
        <end position="486"/>
    </location>
</feature>
<evidence type="ECO:0000259" key="16">
    <source>
        <dbReference type="Pfam" id="PF01225"/>
    </source>
</evidence>
<keyword evidence="20" id="KW-1185">Reference proteome</keyword>
<accession>A0A1S1Q0B8</accession>
<keyword evidence="11 14" id="KW-0131">Cell cycle</keyword>
<dbReference type="InterPro" id="IPR036615">
    <property type="entry name" value="Mur_ligase_C_dom_sf"/>
</dbReference>
<dbReference type="InterPro" id="IPR000713">
    <property type="entry name" value="Mur_ligase_N"/>
</dbReference>
<evidence type="ECO:0000259" key="18">
    <source>
        <dbReference type="Pfam" id="PF08245"/>
    </source>
</evidence>
<dbReference type="GO" id="GO:0009252">
    <property type="term" value="P:peptidoglycan biosynthetic process"/>
    <property type="evidence" value="ECO:0007669"/>
    <property type="project" value="UniProtKB-UniRule"/>
</dbReference>
<dbReference type="Pfam" id="PF01225">
    <property type="entry name" value="Mur_ligase"/>
    <property type="match status" value="1"/>
</dbReference>
<keyword evidence="12 14" id="KW-0961">Cell wall biogenesis/degradation</keyword>
<dbReference type="Gene3D" id="3.40.50.720">
    <property type="entry name" value="NAD(P)-binding Rossmann-like Domain"/>
    <property type="match status" value="1"/>
</dbReference>
<keyword evidence="7 14" id="KW-0547">Nucleotide-binding</keyword>
<organism evidence="19 20">
    <name type="scientific">Parafrankia soli</name>
    <dbReference type="NCBI Taxonomy" id="2599596"/>
    <lineage>
        <taxon>Bacteria</taxon>
        <taxon>Bacillati</taxon>
        <taxon>Actinomycetota</taxon>
        <taxon>Actinomycetes</taxon>
        <taxon>Frankiales</taxon>
        <taxon>Frankiaceae</taxon>
        <taxon>Parafrankia</taxon>
    </lineage>
</organism>
<keyword evidence="8 14" id="KW-0067">ATP-binding</keyword>
<keyword evidence="9 14" id="KW-0133">Cell shape</keyword>
<evidence type="ECO:0000313" key="20">
    <source>
        <dbReference type="Proteomes" id="UP000179769"/>
    </source>
</evidence>
<dbReference type="HAMAP" id="MF_00046">
    <property type="entry name" value="MurC"/>
    <property type="match status" value="1"/>
</dbReference>
<dbReference type="GO" id="GO:0051301">
    <property type="term" value="P:cell division"/>
    <property type="evidence" value="ECO:0007669"/>
    <property type="project" value="UniProtKB-KW"/>
</dbReference>
<dbReference type="AlphaFoldDB" id="A0A1S1Q0B8"/>
<evidence type="ECO:0000256" key="11">
    <source>
        <dbReference type="ARBA" id="ARBA00023306"/>
    </source>
</evidence>
<dbReference type="EMBL" id="MAXA01000213">
    <property type="protein sequence ID" value="OHV28353.1"/>
    <property type="molecule type" value="Genomic_DNA"/>
</dbReference>
<keyword evidence="10 14" id="KW-0573">Peptidoglycan synthesis</keyword>
<dbReference type="InterPro" id="IPR013221">
    <property type="entry name" value="Mur_ligase_cen"/>
</dbReference>
<dbReference type="InterPro" id="IPR050061">
    <property type="entry name" value="MurCDEF_pg_biosynth"/>
</dbReference>
<comment type="similarity">
    <text evidence="14">Belongs to the MurCDEF family.</text>
</comment>
<evidence type="ECO:0000256" key="14">
    <source>
        <dbReference type="HAMAP-Rule" id="MF_00046"/>
    </source>
</evidence>
<evidence type="ECO:0000259" key="17">
    <source>
        <dbReference type="Pfam" id="PF02875"/>
    </source>
</evidence>